<evidence type="ECO:0000313" key="2">
    <source>
        <dbReference type="EMBL" id="EID74268.1"/>
    </source>
</evidence>
<name>I0WD02_RHOOP</name>
<proteinExistence type="predicted"/>
<organism evidence="2 3">
    <name type="scientific">Rhodococcus opacus RKJ300 = JCM 13270</name>
    <dbReference type="NCBI Taxonomy" id="1165867"/>
    <lineage>
        <taxon>Bacteria</taxon>
        <taxon>Bacillati</taxon>
        <taxon>Actinomycetota</taxon>
        <taxon>Actinomycetes</taxon>
        <taxon>Mycobacteriales</taxon>
        <taxon>Nocardiaceae</taxon>
        <taxon>Rhodococcus</taxon>
    </lineage>
</organism>
<sequence>MTETKVAWVMVHAFGVPDVPLVNSRVAVSPSAVVASGPSASARSTSVQKDRSSASAATSPTTNTAGSSPWVACASARAGRYR</sequence>
<feature type="compositionally biased region" description="Low complexity" evidence="1">
    <location>
        <begin position="53"/>
        <end position="68"/>
    </location>
</feature>
<evidence type="ECO:0000313" key="3">
    <source>
        <dbReference type="Proteomes" id="UP000006447"/>
    </source>
</evidence>
<evidence type="ECO:0000256" key="1">
    <source>
        <dbReference type="SAM" id="MobiDB-lite"/>
    </source>
</evidence>
<dbReference type="Proteomes" id="UP000006447">
    <property type="component" value="Unassembled WGS sequence"/>
</dbReference>
<accession>I0WD02</accession>
<feature type="compositionally biased region" description="Low complexity" evidence="1">
    <location>
        <begin position="32"/>
        <end position="44"/>
    </location>
</feature>
<comment type="caution">
    <text evidence="2">The sequence shown here is derived from an EMBL/GenBank/DDBJ whole genome shotgun (WGS) entry which is preliminary data.</text>
</comment>
<dbReference type="EMBL" id="AJJH01000164">
    <property type="protein sequence ID" value="EID74268.1"/>
    <property type="molecule type" value="Genomic_DNA"/>
</dbReference>
<reference evidence="2 3" key="1">
    <citation type="journal article" date="2012" name="J. Bacteriol.">
        <title>Draft genome sequence of the nitrophenol-degrading actinomycete Rhodococcus imtechensis RKJ300.</title>
        <authorList>
            <person name="Vikram S."/>
            <person name="Kumar S."/>
            <person name="Subramanian S."/>
            <person name="Raghava G.P."/>
        </authorList>
    </citation>
    <scope>NUCLEOTIDE SEQUENCE [LARGE SCALE GENOMIC DNA]</scope>
    <source>
        <strain evidence="2 3">RKJ300</strain>
    </source>
</reference>
<protein>
    <submittedName>
        <fullName evidence="2">Uncharacterized protein</fullName>
    </submittedName>
</protein>
<feature type="region of interest" description="Disordered" evidence="1">
    <location>
        <begin position="32"/>
        <end position="69"/>
    </location>
</feature>
<gene>
    <name evidence="2" type="ORF">W59_31339</name>
</gene>
<dbReference type="AlphaFoldDB" id="I0WD02"/>